<dbReference type="CDD" id="cd06130">
    <property type="entry name" value="DNA_pol_III_epsilon_like"/>
    <property type="match status" value="1"/>
</dbReference>
<dbReference type="EMBL" id="JAGGLD010000002">
    <property type="protein sequence ID" value="MBP2000741.1"/>
    <property type="molecule type" value="Genomic_DNA"/>
</dbReference>
<proteinExistence type="predicted"/>
<dbReference type="CDD" id="cd17748">
    <property type="entry name" value="BRCT_DNA_ligase_like"/>
    <property type="match status" value="1"/>
</dbReference>
<gene>
    <name evidence="2" type="ORF">J2Z69_001772</name>
</gene>
<accession>A0ABS4JID5</accession>
<keyword evidence="3" id="KW-1185">Reference proteome</keyword>
<dbReference type="InterPro" id="IPR012337">
    <property type="entry name" value="RNaseH-like_sf"/>
</dbReference>
<keyword evidence="2" id="KW-0548">Nucleotidyltransferase</keyword>
<dbReference type="RefSeq" id="WP_209861179.1">
    <property type="nucleotide sequence ID" value="NZ_JAGGLD010000002.1"/>
</dbReference>
<feature type="domain" description="BRCT" evidence="1">
    <location>
        <begin position="216"/>
        <end position="309"/>
    </location>
</feature>
<dbReference type="SMART" id="SM00479">
    <property type="entry name" value="EXOIII"/>
    <property type="match status" value="1"/>
</dbReference>
<name>A0ABS4JID5_9BACL</name>
<dbReference type="Pfam" id="PF00929">
    <property type="entry name" value="RNase_T"/>
    <property type="match status" value="1"/>
</dbReference>
<dbReference type="PANTHER" id="PTHR30231:SF42">
    <property type="entry name" value="EXONUCLEASE"/>
    <property type="match status" value="1"/>
</dbReference>
<evidence type="ECO:0000313" key="2">
    <source>
        <dbReference type="EMBL" id="MBP2000741.1"/>
    </source>
</evidence>
<dbReference type="GO" id="GO:0003887">
    <property type="term" value="F:DNA-directed DNA polymerase activity"/>
    <property type="evidence" value="ECO:0007669"/>
    <property type="project" value="UniProtKB-EC"/>
</dbReference>
<dbReference type="SUPFAM" id="SSF52113">
    <property type="entry name" value="BRCT domain"/>
    <property type="match status" value="1"/>
</dbReference>
<dbReference type="PANTHER" id="PTHR30231">
    <property type="entry name" value="DNA POLYMERASE III SUBUNIT EPSILON"/>
    <property type="match status" value="1"/>
</dbReference>
<dbReference type="SUPFAM" id="SSF53098">
    <property type="entry name" value="Ribonuclease H-like"/>
    <property type="match status" value="1"/>
</dbReference>
<sequence>MNFVSIDFETANMTSKGSVCSVGIAVVEDGHITKEFYSLVNPLSEFDPHCVRVHGITEHMVQDAPTFKEVWSTIGPMLDGQTVIAHNAAFDMNVLSYCISTYELPSTGFQYLCSYLVAKRIWPELPSYRLNQLSSHLQLSPFRHHDALEDAKAAALVFIECLKDAQTSDYNQLATQLEYRLGQLQDDYTHITFSSTRSTGGSVKASQIVPQSNDFDKDHTLYRKQVVFSGTLSSISRREAMQKVADLGGLLADKIHPGVHYLVVGSKDYMKHQHGLKSSSKIRAAEKLASSGKKVRIIPEEDFMSLLSS</sequence>
<organism evidence="2 3">
    <name type="scientific">Paenibacillus shirakamiensis</name>
    <dbReference type="NCBI Taxonomy" id="1265935"/>
    <lineage>
        <taxon>Bacteria</taxon>
        <taxon>Bacillati</taxon>
        <taxon>Bacillota</taxon>
        <taxon>Bacilli</taxon>
        <taxon>Bacillales</taxon>
        <taxon>Paenibacillaceae</taxon>
        <taxon>Paenibacillus</taxon>
    </lineage>
</organism>
<dbReference type="InterPro" id="IPR001357">
    <property type="entry name" value="BRCT_dom"/>
</dbReference>
<dbReference type="PROSITE" id="PS50172">
    <property type="entry name" value="BRCT"/>
    <property type="match status" value="1"/>
</dbReference>
<protein>
    <submittedName>
        <fullName evidence="2">DNA polymerase-3 subunit epsilon</fullName>
        <ecNumber evidence="2">2.7.7.7</ecNumber>
    </submittedName>
</protein>
<evidence type="ECO:0000259" key="1">
    <source>
        <dbReference type="PROSITE" id="PS50172"/>
    </source>
</evidence>
<dbReference type="InterPro" id="IPR013520">
    <property type="entry name" value="Ribonucl_H"/>
</dbReference>
<evidence type="ECO:0000313" key="3">
    <source>
        <dbReference type="Proteomes" id="UP001519288"/>
    </source>
</evidence>
<dbReference type="Proteomes" id="UP001519288">
    <property type="component" value="Unassembled WGS sequence"/>
</dbReference>
<keyword evidence="2" id="KW-0808">Transferase</keyword>
<dbReference type="Gene3D" id="3.30.420.10">
    <property type="entry name" value="Ribonuclease H-like superfamily/Ribonuclease H"/>
    <property type="match status" value="1"/>
</dbReference>
<reference evidence="2 3" key="1">
    <citation type="submission" date="2021-03" db="EMBL/GenBank/DDBJ databases">
        <title>Genomic Encyclopedia of Type Strains, Phase IV (KMG-IV): sequencing the most valuable type-strain genomes for metagenomic binning, comparative biology and taxonomic classification.</title>
        <authorList>
            <person name="Goeker M."/>
        </authorList>
    </citation>
    <scope>NUCLEOTIDE SEQUENCE [LARGE SCALE GENOMIC DNA]</scope>
    <source>
        <strain evidence="2 3">DSM 26806</strain>
    </source>
</reference>
<dbReference type="InterPro" id="IPR036420">
    <property type="entry name" value="BRCT_dom_sf"/>
</dbReference>
<comment type="caution">
    <text evidence="2">The sequence shown here is derived from an EMBL/GenBank/DDBJ whole genome shotgun (WGS) entry which is preliminary data.</text>
</comment>
<dbReference type="EC" id="2.7.7.7" evidence="2"/>
<dbReference type="InterPro" id="IPR036397">
    <property type="entry name" value="RNaseH_sf"/>
</dbReference>
<dbReference type="Gene3D" id="3.40.50.10190">
    <property type="entry name" value="BRCT domain"/>
    <property type="match status" value="1"/>
</dbReference>